<dbReference type="OrthoDB" id="2454096at2"/>
<dbReference type="InterPro" id="IPR009936">
    <property type="entry name" value="DUF1468"/>
</dbReference>
<dbReference type="RefSeq" id="WP_148135904.1">
    <property type="nucleotide sequence ID" value="NZ_CP017634.1"/>
</dbReference>
<evidence type="ECO:0000313" key="4">
    <source>
        <dbReference type="Proteomes" id="UP000323521"/>
    </source>
</evidence>
<evidence type="ECO:0000256" key="1">
    <source>
        <dbReference type="SAM" id="Phobius"/>
    </source>
</evidence>
<evidence type="ECO:0000259" key="2">
    <source>
        <dbReference type="Pfam" id="PF07331"/>
    </source>
</evidence>
<feature type="transmembrane region" description="Helical" evidence="1">
    <location>
        <begin position="7"/>
        <end position="26"/>
    </location>
</feature>
<evidence type="ECO:0000313" key="3">
    <source>
        <dbReference type="EMBL" id="ATW26584.1"/>
    </source>
</evidence>
<dbReference type="EMBL" id="CP017634">
    <property type="protein sequence ID" value="ATW26584.1"/>
    <property type="molecule type" value="Genomic_DNA"/>
</dbReference>
<dbReference type="AlphaFoldDB" id="A0A3G1KVT5"/>
<dbReference type="Pfam" id="PF07331">
    <property type="entry name" value="TctB"/>
    <property type="match status" value="1"/>
</dbReference>
<feature type="transmembrane region" description="Helical" evidence="1">
    <location>
        <begin position="38"/>
        <end position="56"/>
    </location>
</feature>
<dbReference type="Proteomes" id="UP000323521">
    <property type="component" value="Chromosome"/>
</dbReference>
<keyword evidence="1" id="KW-1133">Transmembrane helix</keyword>
<feature type="transmembrane region" description="Helical" evidence="1">
    <location>
        <begin position="120"/>
        <end position="143"/>
    </location>
</feature>
<feature type="transmembrane region" description="Helical" evidence="1">
    <location>
        <begin position="77"/>
        <end position="108"/>
    </location>
</feature>
<accession>A0A3G1KVT5</accession>
<dbReference type="KEGG" id="fwa:DCMF_19145"/>
<keyword evidence="1" id="KW-0472">Membrane</keyword>
<name>A0A3G1KVT5_FORW1</name>
<sequence length="150" mass="16561">MAKRDAIAGLILLLVGLIFGGMSLRYDYMQEYAPGPGFFPLWLSVILICLSLALYITARRRKGDEKAKLMFKNPQAIFSSLGVLLLVAIFIELVGFVIAVGLAVTLFVKLVKPGHPWTRSFMIGFGSTVIIYFFFSYALGIVLPRGVLPL</sequence>
<keyword evidence="1" id="KW-0812">Transmembrane</keyword>
<reference evidence="3 4" key="1">
    <citation type="submission" date="2016-10" db="EMBL/GenBank/DDBJ databases">
        <title>Complete Genome Sequence of Peptococcaceae strain DCMF.</title>
        <authorList>
            <person name="Edwards R.J."/>
            <person name="Holland S.I."/>
            <person name="Deshpande N.P."/>
            <person name="Wong Y.K."/>
            <person name="Ertan H."/>
            <person name="Manefield M."/>
            <person name="Russell T.L."/>
            <person name="Lee M.J."/>
        </authorList>
    </citation>
    <scope>NUCLEOTIDE SEQUENCE [LARGE SCALE GENOMIC DNA]</scope>
    <source>
        <strain evidence="3 4">DCMF</strain>
    </source>
</reference>
<protein>
    <recommendedName>
        <fullName evidence="2">DUF1468 domain-containing protein</fullName>
    </recommendedName>
</protein>
<proteinExistence type="predicted"/>
<keyword evidence="4" id="KW-1185">Reference proteome</keyword>
<organism evidence="3 4">
    <name type="scientific">Formimonas warabiya</name>
    <dbReference type="NCBI Taxonomy" id="1761012"/>
    <lineage>
        <taxon>Bacteria</taxon>
        <taxon>Bacillati</taxon>
        <taxon>Bacillota</taxon>
        <taxon>Clostridia</taxon>
        <taxon>Eubacteriales</taxon>
        <taxon>Peptococcaceae</taxon>
        <taxon>Candidatus Formimonas</taxon>
    </lineage>
</organism>
<feature type="domain" description="DUF1468" evidence="2">
    <location>
        <begin position="7"/>
        <end position="144"/>
    </location>
</feature>
<gene>
    <name evidence="3" type="ORF">DCMF_19145</name>
</gene>